<feature type="domain" description="Ribbon-helix-helix" evidence="1">
    <location>
        <begin position="16"/>
        <end position="83"/>
    </location>
</feature>
<reference evidence="2 3" key="1">
    <citation type="submission" date="2017-07" db="EMBL/GenBank/DDBJ databases">
        <title>Elstera cyanobacteriorum sp. nov., a novel bacterium isolated from cyanobacterial aggregates in a eutrophic lake.</title>
        <authorList>
            <person name="Cai H."/>
        </authorList>
    </citation>
    <scope>NUCLEOTIDE SEQUENCE [LARGE SCALE GENOMIC DNA]</scope>
    <source>
        <strain evidence="2 3">TH019</strain>
    </source>
</reference>
<protein>
    <submittedName>
        <fullName evidence="2">Aryl-sulfate sulfotransferase</fullName>
    </submittedName>
</protein>
<dbReference type="Gene3D" id="1.10.3990.20">
    <property type="entry name" value="protein bp1543"/>
    <property type="match status" value="1"/>
</dbReference>
<dbReference type="InterPro" id="IPR027373">
    <property type="entry name" value="RHH_dom"/>
</dbReference>
<gene>
    <name evidence="2" type="ORF">CHR90_14870</name>
</gene>
<dbReference type="AlphaFoldDB" id="A0A255XJS7"/>
<keyword evidence="2" id="KW-0808">Transferase</keyword>
<evidence type="ECO:0000313" key="3">
    <source>
        <dbReference type="Proteomes" id="UP000216361"/>
    </source>
</evidence>
<dbReference type="EMBL" id="NOXS01000034">
    <property type="protein sequence ID" value="OYQ17253.1"/>
    <property type="molecule type" value="Genomic_DNA"/>
</dbReference>
<sequence>MCEIFMSADPALWEAESRSLRLGGVSTSLRLERMFWGVLEEIATRDRLSLAQLITKLYDELCESRPEVGNFTSFLRVCCTRYLSLQLTGTIPTDRRLPLRGIPVHH</sequence>
<proteinExistence type="predicted"/>
<keyword evidence="3" id="KW-1185">Reference proteome</keyword>
<dbReference type="GO" id="GO:0016740">
    <property type="term" value="F:transferase activity"/>
    <property type="evidence" value="ECO:0007669"/>
    <property type="project" value="UniProtKB-KW"/>
</dbReference>
<evidence type="ECO:0000259" key="1">
    <source>
        <dbReference type="Pfam" id="PF13467"/>
    </source>
</evidence>
<accession>A0A255XJS7</accession>
<dbReference type="Proteomes" id="UP000216361">
    <property type="component" value="Unassembled WGS sequence"/>
</dbReference>
<dbReference type="OrthoDB" id="5458732at2"/>
<organism evidence="2 3">
    <name type="scientific">Elstera cyanobacteriorum</name>
    <dbReference type="NCBI Taxonomy" id="2022747"/>
    <lineage>
        <taxon>Bacteria</taxon>
        <taxon>Pseudomonadati</taxon>
        <taxon>Pseudomonadota</taxon>
        <taxon>Alphaproteobacteria</taxon>
        <taxon>Rhodospirillales</taxon>
        <taxon>Rhodospirillaceae</taxon>
        <taxon>Elstera</taxon>
    </lineage>
</organism>
<dbReference type="InterPro" id="IPR038268">
    <property type="entry name" value="RHH_sf"/>
</dbReference>
<comment type="caution">
    <text evidence="2">The sequence shown here is derived from an EMBL/GenBank/DDBJ whole genome shotgun (WGS) entry which is preliminary data.</text>
</comment>
<name>A0A255XJS7_9PROT</name>
<dbReference type="Pfam" id="PF13467">
    <property type="entry name" value="RHH_4"/>
    <property type="match status" value="1"/>
</dbReference>
<dbReference type="RefSeq" id="WP_094409836.1">
    <property type="nucleotide sequence ID" value="NZ_BMJZ01000005.1"/>
</dbReference>
<evidence type="ECO:0000313" key="2">
    <source>
        <dbReference type="EMBL" id="OYQ17253.1"/>
    </source>
</evidence>